<dbReference type="InterPro" id="IPR043129">
    <property type="entry name" value="ATPase_NBD"/>
</dbReference>
<proteinExistence type="inferred from homology"/>
<evidence type="ECO:0000256" key="1">
    <source>
        <dbReference type="RuleBase" id="RU000487"/>
    </source>
</evidence>
<dbReference type="FunFam" id="3.30.420.40:FF:000058">
    <property type="entry name" value="Putative actin-related protein 5"/>
    <property type="match status" value="1"/>
</dbReference>
<dbReference type="SMART" id="SM00268">
    <property type="entry name" value="ACTIN"/>
    <property type="match status" value="1"/>
</dbReference>
<name>R4XHN9_TAPDE</name>
<protein>
    <recommendedName>
        <fullName evidence="4">Actin-related protein 4</fullName>
    </recommendedName>
</protein>
<gene>
    <name evidence="2" type="ORF">TAPDE_004404</name>
</gene>
<accession>R4XHN9</accession>
<evidence type="ECO:0000313" key="3">
    <source>
        <dbReference type="Proteomes" id="UP000013776"/>
    </source>
</evidence>
<comment type="caution">
    <text evidence="2">The sequence shown here is derived from an EMBL/GenBank/DDBJ whole genome shotgun (WGS) entry which is preliminary data.</text>
</comment>
<dbReference type="SUPFAM" id="SSF53067">
    <property type="entry name" value="Actin-like ATPase domain"/>
    <property type="match status" value="2"/>
</dbReference>
<dbReference type="STRING" id="1097556.R4XHN9"/>
<dbReference type="InterPro" id="IPR004000">
    <property type="entry name" value="Actin"/>
</dbReference>
<dbReference type="eggNOG" id="KOG0679">
    <property type="taxonomic scope" value="Eukaryota"/>
</dbReference>
<evidence type="ECO:0000313" key="2">
    <source>
        <dbReference type="EMBL" id="CCG84038.1"/>
    </source>
</evidence>
<dbReference type="Gene3D" id="3.30.420.40">
    <property type="match status" value="2"/>
</dbReference>
<dbReference type="PANTHER" id="PTHR11937">
    <property type="entry name" value="ACTIN"/>
    <property type="match status" value="1"/>
</dbReference>
<reference evidence="2 3" key="1">
    <citation type="journal article" date="2013" name="MBio">
        <title>Genome sequencing of the plant pathogen Taphrina deformans, the causal agent of peach leaf curl.</title>
        <authorList>
            <person name="Cisse O.H."/>
            <person name="Almeida J.M.G.C.F."/>
            <person name="Fonseca A."/>
            <person name="Kumar A.A."/>
            <person name="Salojaervi J."/>
            <person name="Overmyer K."/>
            <person name="Hauser P.M."/>
            <person name="Pagni M."/>
        </authorList>
    </citation>
    <scope>NUCLEOTIDE SEQUENCE [LARGE SCALE GENOMIC DNA]</scope>
    <source>
        <strain evidence="3">PYCC 5710 / ATCC 11124 / CBS 356.35 / IMI 108563 / JCM 9778 / NBRC 8474</strain>
    </source>
</reference>
<organism evidence="2 3">
    <name type="scientific">Taphrina deformans (strain PYCC 5710 / ATCC 11124 / CBS 356.35 / IMI 108563 / JCM 9778 / NBRC 8474)</name>
    <name type="common">Peach leaf curl fungus</name>
    <name type="synonym">Lalaria deformans</name>
    <dbReference type="NCBI Taxonomy" id="1097556"/>
    <lineage>
        <taxon>Eukaryota</taxon>
        <taxon>Fungi</taxon>
        <taxon>Dikarya</taxon>
        <taxon>Ascomycota</taxon>
        <taxon>Taphrinomycotina</taxon>
        <taxon>Taphrinomycetes</taxon>
        <taxon>Taphrinales</taxon>
        <taxon>Taphrinaceae</taxon>
        <taxon>Taphrina</taxon>
    </lineage>
</organism>
<dbReference type="AlphaFoldDB" id="R4XHN9"/>
<dbReference type="OrthoDB" id="5132116at2759"/>
<dbReference type="PRINTS" id="PR00190">
    <property type="entry name" value="ACTIN"/>
</dbReference>
<keyword evidence="3" id="KW-1185">Reference proteome</keyword>
<sequence length="408" mass="44991">MSTQYGGDEIGALVLDPGTHSTRAGFAGEDTPKSLIPSNYGVVSATSKRYYGDGTIHVPRPGMEVENYMHEGAVRDFDAAADVWSHIFGEQLRTTVSEAPLMITEPSWNVAASRERTMEIAFEKMNVPASYLLKGVVAAAFASGKSTALVIDIGHGVTSVTPVYDGLVLKRGLQKQAFAGAALNVLVDELFKERHLELPPHFAVKQKGAPETGKDAVVKMPEKLTNSFLSAERTRIVEEYKESVLQVYEATYNELTAQQRPRRIFEFPTGRQESFKQERFKIPEALFTSDDNHQSLQDMIAKAVNSTEIDVRPILLQNIIITGGSSLIPGLESRLQTELLQIFQGAKIRITAAGNTVERKCAGWLGGSILASLGTFHQLWISKAEWEEQGSSRLENATRSEFLEKRCK</sequence>
<evidence type="ECO:0008006" key="4">
    <source>
        <dbReference type="Google" id="ProtNLM"/>
    </source>
</evidence>
<dbReference type="GO" id="GO:0032991">
    <property type="term" value="C:protein-containing complex"/>
    <property type="evidence" value="ECO:0007669"/>
    <property type="project" value="UniProtKB-ARBA"/>
</dbReference>
<dbReference type="Gene3D" id="3.90.640.10">
    <property type="entry name" value="Actin, Chain A, domain 4"/>
    <property type="match status" value="1"/>
</dbReference>
<comment type="similarity">
    <text evidence="1">Belongs to the actin family.</text>
</comment>
<dbReference type="Pfam" id="PF00022">
    <property type="entry name" value="Actin"/>
    <property type="match status" value="1"/>
</dbReference>
<dbReference type="CDD" id="cd13395">
    <property type="entry name" value="ASKHA_NBD_Arp4_ACTL6-like"/>
    <property type="match status" value="1"/>
</dbReference>
<dbReference type="Proteomes" id="UP000013776">
    <property type="component" value="Unassembled WGS sequence"/>
</dbReference>
<dbReference type="EMBL" id="CAHR02000196">
    <property type="protein sequence ID" value="CCG84038.1"/>
    <property type="molecule type" value="Genomic_DNA"/>
</dbReference>
<dbReference type="VEuPathDB" id="FungiDB:TAPDE_004404"/>